<evidence type="ECO:0000256" key="1">
    <source>
        <dbReference type="ARBA" id="ARBA00004613"/>
    </source>
</evidence>
<dbReference type="InterPro" id="IPR008996">
    <property type="entry name" value="IL1/FGF"/>
</dbReference>
<dbReference type="InterPro" id="IPR000975">
    <property type="entry name" value="IL-1_fam"/>
</dbReference>
<evidence type="ECO:0000313" key="5">
    <source>
        <dbReference type="Ensembl" id="ENSMODP00000053990.1"/>
    </source>
</evidence>
<sequence>FMIKISFMVPQEKEIHDIHQYVWVLQGSMLVAVPNDETVKAVTLEEAPCRDDNLENGKGIPIYIGIKGRDICLACEMSGKAAVLQLLNKKIWDLYQSKEAQLPFVFYRNYTGSTHTLESAACPGWFICTSREQNQPVKMTQNLGKHNTAFYLN</sequence>
<dbReference type="SUPFAM" id="SSF50353">
    <property type="entry name" value="Cytokine"/>
    <property type="match status" value="1"/>
</dbReference>
<organism evidence="5 6">
    <name type="scientific">Monodelphis domestica</name>
    <name type="common">Gray short-tailed opossum</name>
    <dbReference type="NCBI Taxonomy" id="13616"/>
    <lineage>
        <taxon>Eukaryota</taxon>
        <taxon>Metazoa</taxon>
        <taxon>Chordata</taxon>
        <taxon>Craniata</taxon>
        <taxon>Vertebrata</taxon>
        <taxon>Euteleostomi</taxon>
        <taxon>Mammalia</taxon>
        <taxon>Metatheria</taxon>
        <taxon>Didelphimorphia</taxon>
        <taxon>Didelphidae</taxon>
        <taxon>Monodelphis</taxon>
    </lineage>
</organism>
<comment type="subcellular location">
    <subcellularLocation>
        <location evidence="1 4">Secreted</location>
    </subcellularLocation>
</comment>
<evidence type="ECO:0000313" key="6">
    <source>
        <dbReference type="Proteomes" id="UP000002280"/>
    </source>
</evidence>
<dbReference type="PANTHER" id="PTHR10078:SF27">
    <property type="entry name" value="INTERLEUKIN-36 GAMMA"/>
    <property type="match status" value="1"/>
</dbReference>
<dbReference type="PRINTS" id="PR01360">
    <property type="entry name" value="INTRLEUKIN1X"/>
</dbReference>
<proteinExistence type="inferred from homology"/>
<dbReference type="STRING" id="13616.ENSMODP00000053990"/>
<dbReference type="Pfam" id="PF00340">
    <property type="entry name" value="IL1"/>
    <property type="match status" value="1"/>
</dbReference>
<dbReference type="InParanoid" id="A0A5F8H255"/>
<protein>
    <recommendedName>
        <fullName evidence="4">Interleukin-1</fullName>
    </recommendedName>
</protein>
<keyword evidence="3 4" id="KW-0964">Secreted</keyword>
<evidence type="ECO:0000256" key="4">
    <source>
        <dbReference type="RuleBase" id="RU003753"/>
    </source>
</evidence>
<dbReference type="GO" id="GO:0005125">
    <property type="term" value="F:cytokine activity"/>
    <property type="evidence" value="ECO:0000318"/>
    <property type="project" value="GO_Central"/>
</dbReference>
<keyword evidence="6" id="KW-1185">Reference proteome</keyword>
<dbReference type="FunFam" id="2.80.10.50:FF:000013">
    <property type="entry name" value="Interleukin-1"/>
    <property type="match status" value="1"/>
</dbReference>
<dbReference type="GO" id="GO:0006954">
    <property type="term" value="P:inflammatory response"/>
    <property type="evidence" value="ECO:0000318"/>
    <property type="project" value="GO_Central"/>
</dbReference>
<accession>A0A5F8H255</accession>
<dbReference type="GeneTree" id="ENSGT00950000182943"/>
<dbReference type="AlphaFoldDB" id="A0A5F8H255"/>
<dbReference type="GO" id="GO:0006955">
    <property type="term" value="P:immune response"/>
    <property type="evidence" value="ECO:0000318"/>
    <property type="project" value="GO_Central"/>
</dbReference>
<dbReference type="Proteomes" id="UP000002280">
    <property type="component" value="Chromosome 1"/>
</dbReference>
<comment type="similarity">
    <text evidence="2 4">Belongs to the IL-1 family.</text>
</comment>
<dbReference type="GO" id="GO:0071222">
    <property type="term" value="P:cellular response to lipopolysaccharide"/>
    <property type="evidence" value="ECO:0000318"/>
    <property type="project" value="GO_Central"/>
</dbReference>
<dbReference type="PANTHER" id="PTHR10078">
    <property type="entry name" value="INTERLEUKIN-1 FAMILY MEMBER"/>
    <property type="match status" value="1"/>
</dbReference>
<evidence type="ECO:0000256" key="2">
    <source>
        <dbReference type="ARBA" id="ARBA00010448"/>
    </source>
</evidence>
<reference evidence="5 6" key="1">
    <citation type="journal article" date="2007" name="Nature">
        <title>Genome of the marsupial Monodelphis domestica reveals innovation in non-coding sequences.</title>
        <authorList>
            <person name="Mikkelsen T.S."/>
            <person name="Wakefield M.J."/>
            <person name="Aken B."/>
            <person name="Amemiya C.T."/>
            <person name="Chang J.L."/>
            <person name="Duke S."/>
            <person name="Garber M."/>
            <person name="Gentles A.J."/>
            <person name="Goodstadt L."/>
            <person name="Heger A."/>
            <person name="Jurka J."/>
            <person name="Kamal M."/>
            <person name="Mauceli E."/>
            <person name="Searle S.M."/>
            <person name="Sharpe T."/>
            <person name="Baker M.L."/>
            <person name="Batzer M.A."/>
            <person name="Benos P.V."/>
            <person name="Belov K."/>
            <person name="Clamp M."/>
            <person name="Cook A."/>
            <person name="Cuff J."/>
            <person name="Das R."/>
            <person name="Davidow L."/>
            <person name="Deakin J.E."/>
            <person name="Fazzari M.J."/>
            <person name="Glass J.L."/>
            <person name="Grabherr M."/>
            <person name="Greally J.M."/>
            <person name="Gu W."/>
            <person name="Hore T.A."/>
            <person name="Huttley G.A."/>
            <person name="Kleber M."/>
            <person name="Jirtle R.L."/>
            <person name="Koina E."/>
            <person name="Lee J.T."/>
            <person name="Mahony S."/>
            <person name="Marra M.A."/>
            <person name="Miller R.D."/>
            <person name="Nicholls R.D."/>
            <person name="Oda M."/>
            <person name="Papenfuss A.T."/>
            <person name="Parra Z.E."/>
            <person name="Pollock D.D."/>
            <person name="Ray D.A."/>
            <person name="Schein J.E."/>
            <person name="Speed T.P."/>
            <person name="Thompson K."/>
            <person name="VandeBerg J.L."/>
            <person name="Wade C.M."/>
            <person name="Walker J.A."/>
            <person name="Waters P.D."/>
            <person name="Webber C."/>
            <person name="Weidman J.R."/>
            <person name="Xie X."/>
            <person name="Zody M.C."/>
            <person name="Baldwin J."/>
            <person name="Abdouelleil A."/>
            <person name="Abdulkadir J."/>
            <person name="Abebe A."/>
            <person name="Abera B."/>
            <person name="Abreu J."/>
            <person name="Acer S.C."/>
            <person name="Aftuck L."/>
            <person name="Alexander A."/>
            <person name="An P."/>
            <person name="Anderson E."/>
            <person name="Anderson S."/>
            <person name="Arachi H."/>
            <person name="Azer M."/>
            <person name="Bachantsang P."/>
            <person name="Barry A."/>
            <person name="Bayul T."/>
            <person name="Berlin A."/>
            <person name="Bessette D."/>
            <person name="Bloom T."/>
            <person name="Bloom T."/>
            <person name="Boguslavskiy L."/>
            <person name="Bonnet C."/>
            <person name="Boukhgalter B."/>
            <person name="Bourzgui I."/>
            <person name="Brown A."/>
            <person name="Cahill P."/>
            <person name="Channer S."/>
            <person name="Cheshatsang Y."/>
            <person name="Chuda L."/>
            <person name="Citroen M."/>
            <person name="Collymore A."/>
            <person name="Cooke P."/>
            <person name="Costello M."/>
            <person name="D'Aco K."/>
            <person name="Daza R."/>
            <person name="De Haan G."/>
            <person name="DeGray S."/>
            <person name="DeMaso C."/>
            <person name="Dhargay N."/>
            <person name="Dooley K."/>
            <person name="Dooley E."/>
            <person name="Doricent M."/>
            <person name="Dorje P."/>
            <person name="Dorjee K."/>
            <person name="Dupes A."/>
            <person name="Elong R."/>
            <person name="Falk J."/>
            <person name="Farina A."/>
            <person name="Faro S."/>
            <person name="Ferguson D."/>
            <person name="Fisher S."/>
            <person name="Foley C.D."/>
            <person name="Franke A."/>
            <person name="Friedrich D."/>
            <person name="Gadbois L."/>
            <person name="Gearin G."/>
            <person name="Gearin C.R."/>
            <person name="Giannoukos G."/>
            <person name="Goode T."/>
            <person name="Graham J."/>
            <person name="Grandbois E."/>
            <person name="Grewal S."/>
            <person name="Gyaltsen K."/>
            <person name="Hafez N."/>
            <person name="Hagos B."/>
            <person name="Hall J."/>
            <person name="Henson C."/>
            <person name="Hollinger A."/>
            <person name="Honan T."/>
            <person name="Huard M.D."/>
            <person name="Hughes L."/>
            <person name="Hurhula B."/>
            <person name="Husby M.E."/>
            <person name="Kamat A."/>
            <person name="Kanga B."/>
            <person name="Kashin S."/>
            <person name="Khazanovich D."/>
            <person name="Kisner P."/>
            <person name="Lance K."/>
            <person name="Lara M."/>
            <person name="Lee W."/>
            <person name="Lennon N."/>
            <person name="Letendre F."/>
            <person name="LeVine R."/>
            <person name="Lipovsky A."/>
            <person name="Liu X."/>
            <person name="Liu J."/>
            <person name="Liu S."/>
            <person name="Lokyitsang T."/>
            <person name="Lokyitsang Y."/>
            <person name="Lubonja R."/>
            <person name="Lui A."/>
            <person name="MacDonald P."/>
            <person name="Magnisalis V."/>
            <person name="Maru K."/>
            <person name="Matthews C."/>
            <person name="McCusker W."/>
            <person name="McDonough S."/>
            <person name="Mehta T."/>
            <person name="Meldrim J."/>
            <person name="Meneus L."/>
            <person name="Mihai O."/>
            <person name="Mihalev A."/>
            <person name="Mihova T."/>
            <person name="Mittelman R."/>
            <person name="Mlenga V."/>
            <person name="Montmayeur A."/>
            <person name="Mulrain L."/>
            <person name="Navidi A."/>
            <person name="Naylor J."/>
            <person name="Negash T."/>
            <person name="Nguyen T."/>
            <person name="Nguyen N."/>
            <person name="Nicol R."/>
            <person name="Norbu C."/>
            <person name="Norbu N."/>
            <person name="Novod N."/>
            <person name="O'Neill B."/>
            <person name="Osman S."/>
            <person name="Markiewicz E."/>
            <person name="Oyono O.L."/>
            <person name="Patti C."/>
            <person name="Phunkhang P."/>
            <person name="Pierre F."/>
            <person name="Priest M."/>
            <person name="Raghuraman S."/>
            <person name="Rege F."/>
            <person name="Reyes R."/>
            <person name="Rise C."/>
            <person name="Rogov P."/>
            <person name="Ross K."/>
            <person name="Ryan E."/>
            <person name="Settipalli S."/>
            <person name="Shea T."/>
            <person name="Sherpa N."/>
            <person name="Shi L."/>
            <person name="Shih D."/>
            <person name="Sparrow T."/>
            <person name="Spaulding J."/>
            <person name="Stalker J."/>
            <person name="Stange-Thomann N."/>
            <person name="Stavropoulos S."/>
            <person name="Stone C."/>
            <person name="Strader C."/>
            <person name="Tesfaye S."/>
            <person name="Thomson T."/>
            <person name="Thoulutsang Y."/>
            <person name="Thoulutsang D."/>
            <person name="Topham K."/>
            <person name="Topping I."/>
            <person name="Tsamla T."/>
            <person name="Vassiliev H."/>
            <person name="Vo A."/>
            <person name="Wangchuk T."/>
            <person name="Wangdi T."/>
            <person name="Weiand M."/>
            <person name="Wilkinson J."/>
            <person name="Wilson A."/>
            <person name="Yadav S."/>
            <person name="Young G."/>
            <person name="Yu Q."/>
            <person name="Zembek L."/>
            <person name="Zhong D."/>
            <person name="Zimmer A."/>
            <person name="Zwirko Z."/>
            <person name="Jaffe D.B."/>
            <person name="Alvarez P."/>
            <person name="Brockman W."/>
            <person name="Butler J."/>
            <person name="Chin C."/>
            <person name="Gnerre S."/>
            <person name="MacCallum I."/>
            <person name="Graves J.A."/>
            <person name="Ponting C.P."/>
            <person name="Breen M."/>
            <person name="Samollow P.B."/>
            <person name="Lander E.S."/>
            <person name="Lindblad-Toh K."/>
        </authorList>
    </citation>
    <scope>NUCLEOTIDE SEQUENCE [LARGE SCALE GENOMIC DNA]</scope>
</reference>
<dbReference type="GO" id="GO:0019221">
    <property type="term" value="P:cytokine-mediated signaling pathway"/>
    <property type="evidence" value="ECO:0000318"/>
    <property type="project" value="GO_Central"/>
</dbReference>
<dbReference type="Gene3D" id="2.80.10.50">
    <property type="match status" value="1"/>
</dbReference>
<dbReference type="GO" id="GO:0005615">
    <property type="term" value="C:extracellular space"/>
    <property type="evidence" value="ECO:0000318"/>
    <property type="project" value="GO_Central"/>
</dbReference>
<evidence type="ECO:0000256" key="3">
    <source>
        <dbReference type="ARBA" id="ARBA00022525"/>
    </source>
</evidence>
<dbReference type="GO" id="GO:0005149">
    <property type="term" value="F:interleukin-1 receptor binding"/>
    <property type="evidence" value="ECO:0007669"/>
    <property type="project" value="UniProtKB-UniRule"/>
</dbReference>
<name>A0A5F8H255_MONDO</name>
<dbReference type="InterPro" id="IPR003297">
    <property type="entry name" value="IL-1RA/IL-36"/>
</dbReference>
<dbReference type="PRINTS" id="PR00264">
    <property type="entry name" value="INTERLEUKIN1"/>
</dbReference>
<reference evidence="5" key="2">
    <citation type="submission" date="2025-08" db="UniProtKB">
        <authorList>
            <consortium name="Ensembl"/>
        </authorList>
    </citation>
    <scope>IDENTIFICATION</scope>
</reference>
<reference evidence="5" key="3">
    <citation type="submission" date="2025-09" db="UniProtKB">
        <authorList>
            <consortium name="Ensembl"/>
        </authorList>
    </citation>
    <scope>IDENTIFICATION</scope>
</reference>
<dbReference type="Bgee" id="ENSMODG00000037505">
    <property type="expression patterns" value="Expressed in extraembryonic membrane and 5 other cell types or tissues"/>
</dbReference>
<dbReference type="SMART" id="SM00125">
    <property type="entry name" value="IL1"/>
    <property type="match status" value="1"/>
</dbReference>
<dbReference type="Ensembl" id="ENSMODT00000087197.1">
    <property type="protein sequence ID" value="ENSMODP00000053990.1"/>
    <property type="gene ID" value="ENSMODG00000037505.1"/>
</dbReference>
<dbReference type="OMA" id="MCLFCED"/>